<protein>
    <submittedName>
        <fullName evidence="11">Preprotein translocase subunit YajC</fullName>
    </submittedName>
</protein>
<dbReference type="SMART" id="SM01323">
    <property type="entry name" value="YajC"/>
    <property type="match status" value="1"/>
</dbReference>
<proteinExistence type="inferred from homology"/>
<dbReference type="PANTHER" id="PTHR33909:SF1">
    <property type="entry name" value="SEC TRANSLOCON ACCESSORY COMPLEX SUBUNIT YAJC"/>
    <property type="match status" value="1"/>
</dbReference>
<evidence type="ECO:0000256" key="6">
    <source>
        <dbReference type="ARBA" id="ARBA00022927"/>
    </source>
</evidence>
<evidence type="ECO:0000313" key="11">
    <source>
        <dbReference type="EMBL" id="HDI82907.1"/>
    </source>
</evidence>
<accession>A0A7C0VAA1</accession>
<organism evidence="11">
    <name type="scientific">candidate division WOR-3 bacterium</name>
    <dbReference type="NCBI Taxonomy" id="2052148"/>
    <lineage>
        <taxon>Bacteria</taxon>
        <taxon>Bacteria division WOR-3</taxon>
    </lineage>
</organism>
<dbReference type="InterPro" id="IPR003849">
    <property type="entry name" value="Preprotein_translocase_YajC"/>
</dbReference>
<dbReference type="Pfam" id="PF02699">
    <property type="entry name" value="YajC"/>
    <property type="match status" value="1"/>
</dbReference>
<evidence type="ECO:0000256" key="3">
    <source>
        <dbReference type="ARBA" id="ARBA00022448"/>
    </source>
</evidence>
<keyword evidence="4" id="KW-1003">Cell membrane</keyword>
<comment type="subcellular location">
    <subcellularLocation>
        <location evidence="1">Cell membrane</location>
        <topology evidence="1">Single-pass membrane protein</topology>
    </subcellularLocation>
</comment>
<reference evidence="11" key="1">
    <citation type="journal article" date="2020" name="mSystems">
        <title>Genome- and Community-Level Interaction Insights into Carbon Utilization and Element Cycling Functions of Hydrothermarchaeota in Hydrothermal Sediment.</title>
        <authorList>
            <person name="Zhou Z."/>
            <person name="Liu Y."/>
            <person name="Xu W."/>
            <person name="Pan J."/>
            <person name="Luo Z.H."/>
            <person name="Li M."/>
        </authorList>
    </citation>
    <scope>NUCLEOTIDE SEQUENCE [LARGE SCALE GENOMIC DNA]</scope>
    <source>
        <strain evidence="11">HyVt-102</strain>
    </source>
</reference>
<keyword evidence="6" id="KW-0653">Protein transport</keyword>
<dbReference type="PANTHER" id="PTHR33909">
    <property type="entry name" value="SEC TRANSLOCON ACCESSORY COMPLEX SUBUNIT YAJC"/>
    <property type="match status" value="1"/>
</dbReference>
<evidence type="ECO:0000256" key="1">
    <source>
        <dbReference type="ARBA" id="ARBA00004162"/>
    </source>
</evidence>
<comment type="caution">
    <text evidence="11">The sequence shown here is derived from an EMBL/GenBank/DDBJ whole genome shotgun (WGS) entry which is preliminary data.</text>
</comment>
<keyword evidence="7 10" id="KW-1133">Transmembrane helix</keyword>
<dbReference type="GO" id="GO:0015031">
    <property type="term" value="P:protein transport"/>
    <property type="evidence" value="ECO:0007669"/>
    <property type="project" value="UniProtKB-KW"/>
</dbReference>
<evidence type="ECO:0000256" key="8">
    <source>
        <dbReference type="ARBA" id="ARBA00023010"/>
    </source>
</evidence>
<evidence type="ECO:0000256" key="10">
    <source>
        <dbReference type="SAM" id="Phobius"/>
    </source>
</evidence>
<dbReference type="EMBL" id="DQWE01000181">
    <property type="protein sequence ID" value="HDI82907.1"/>
    <property type="molecule type" value="Genomic_DNA"/>
</dbReference>
<sequence length="92" mass="10246">MAKGFDPVSIVFLLLILGVFYVLMILPMQRKQKQHEAMLKALKKGDKIITNGGIHGTITQIKDHVVHLKIADKTEIVLDKSAIAGVLKKKEE</sequence>
<evidence type="ECO:0000256" key="7">
    <source>
        <dbReference type="ARBA" id="ARBA00022989"/>
    </source>
</evidence>
<evidence type="ECO:0000256" key="2">
    <source>
        <dbReference type="ARBA" id="ARBA00006742"/>
    </source>
</evidence>
<dbReference type="AlphaFoldDB" id="A0A7C0VAA1"/>
<keyword evidence="9 10" id="KW-0472">Membrane</keyword>
<dbReference type="Proteomes" id="UP000885847">
    <property type="component" value="Unassembled WGS sequence"/>
</dbReference>
<gene>
    <name evidence="11" type="primary">yajC</name>
    <name evidence="11" type="ORF">ENF18_03845</name>
</gene>
<feature type="transmembrane region" description="Helical" evidence="10">
    <location>
        <begin position="6"/>
        <end position="26"/>
    </location>
</feature>
<dbReference type="GO" id="GO:0005886">
    <property type="term" value="C:plasma membrane"/>
    <property type="evidence" value="ECO:0007669"/>
    <property type="project" value="UniProtKB-SubCell"/>
</dbReference>
<evidence type="ECO:0000256" key="9">
    <source>
        <dbReference type="ARBA" id="ARBA00023136"/>
    </source>
</evidence>
<evidence type="ECO:0000256" key="4">
    <source>
        <dbReference type="ARBA" id="ARBA00022475"/>
    </source>
</evidence>
<name>A0A7C0VAA1_UNCW3</name>
<evidence type="ECO:0000256" key="5">
    <source>
        <dbReference type="ARBA" id="ARBA00022692"/>
    </source>
</evidence>
<dbReference type="PRINTS" id="PR01853">
    <property type="entry name" value="YAJCTRNLCASE"/>
</dbReference>
<keyword evidence="8" id="KW-0811">Translocation</keyword>
<keyword evidence="3" id="KW-0813">Transport</keyword>
<keyword evidence="5 10" id="KW-0812">Transmembrane</keyword>
<comment type="similarity">
    <text evidence="2">Belongs to the YajC family.</text>
</comment>
<dbReference type="NCBIfam" id="TIGR00739">
    <property type="entry name" value="yajC"/>
    <property type="match status" value="1"/>
</dbReference>